<feature type="compositionally biased region" description="Basic and acidic residues" evidence="14">
    <location>
        <begin position="245"/>
        <end position="279"/>
    </location>
</feature>
<dbReference type="GO" id="GO:0032259">
    <property type="term" value="P:methylation"/>
    <property type="evidence" value="ECO:0007669"/>
    <property type="project" value="UniProtKB-KW"/>
</dbReference>
<dbReference type="InterPro" id="IPR001978">
    <property type="entry name" value="Troponin"/>
</dbReference>
<dbReference type="InterPro" id="IPR039977">
    <property type="entry name" value="Suv4-20/Set9"/>
</dbReference>
<feature type="region of interest" description="Disordered" evidence="14">
    <location>
        <begin position="245"/>
        <end position="280"/>
    </location>
</feature>
<dbReference type="SUPFAM" id="SSF90250">
    <property type="entry name" value="Troponin coil-coiled subunits"/>
    <property type="match status" value="1"/>
</dbReference>
<keyword evidence="13" id="KW-0539">Nucleus</keyword>
<evidence type="ECO:0000256" key="9">
    <source>
        <dbReference type="ARBA" id="ARBA00022691"/>
    </source>
</evidence>
<gene>
    <name evidence="15" type="ORF">HGM15179_018955</name>
</gene>
<sequence>MRPRTAGTAVTARELCENDDLATSLVLDSVLGFRTHKMGVSPLPALRRRRAQLKAAIETFQQRRDLEAAWRTLSSAWAPAFFRQRRPVQRAALKNHVFGYLRTLLPESGFSIQRCTRYSRDTNGARVVSTRTWHKHEMLELLGGCGVELRGSDRALLRAGDNDFSLMYSTRRRRTQLWLGPAAFINHDCHPNCRDIHRKRMEKDLLELQTLIDAHFEQRRREEEELQGLMERIERRRAERNEQLRNRTEKERERQARLAEEKLRKEEEEAKKRAEDDAKKKKVLSAMPHFGGYLAKAEQRRGRRQTGRETKLRVLAERKRPLDIEGLREDGLRAKAKELHDWIQQLESEKFDLMEKLRRQRYEINVLYNRISHAQKL</sequence>
<dbReference type="GO" id="GO:0042799">
    <property type="term" value="F:histone H4K20 methyltransferase activity"/>
    <property type="evidence" value="ECO:0007669"/>
    <property type="project" value="TreeGrafter"/>
</dbReference>
<dbReference type="PANTHER" id="PTHR12977:SF11">
    <property type="entry name" value="HISTONE-LYSINE N-METHYLTRANSFERASE KMT5C"/>
    <property type="match status" value="1"/>
</dbReference>
<keyword evidence="5" id="KW-0158">Chromosome</keyword>
<dbReference type="Gene3D" id="2.170.270.10">
    <property type="entry name" value="SET domain"/>
    <property type="match status" value="1"/>
</dbReference>
<dbReference type="OrthoDB" id="6627536at2759"/>
<keyword evidence="7" id="KW-0489">Methyltransferase</keyword>
<keyword evidence="11" id="KW-0007">Acetylation</keyword>
<evidence type="ECO:0000256" key="14">
    <source>
        <dbReference type="SAM" id="MobiDB-lite"/>
    </source>
</evidence>
<dbReference type="InterPro" id="IPR038077">
    <property type="entry name" value="Troponin_sf"/>
</dbReference>
<evidence type="ECO:0000256" key="3">
    <source>
        <dbReference type="ARBA" id="ARBA00004286"/>
    </source>
</evidence>
<organism evidence="15 16">
    <name type="scientific">Zosterops borbonicus</name>
    <dbReference type="NCBI Taxonomy" id="364589"/>
    <lineage>
        <taxon>Eukaryota</taxon>
        <taxon>Metazoa</taxon>
        <taxon>Chordata</taxon>
        <taxon>Craniata</taxon>
        <taxon>Vertebrata</taxon>
        <taxon>Euteleostomi</taxon>
        <taxon>Archelosauria</taxon>
        <taxon>Archosauria</taxon>
        <taxon>Dinosauria</taxon>
        <taxon>Saurischia</taxon>
        <taxon>Theropoda</taxon>
        <taxon>Coelurosauria</taxon>
        <taxon>Aves</taxon>
        <taxon>Neognathae</taxon>
        <taxon>Neoaves</taxon>
        <taxon>Telluraves</taxon>
        <taxon>Australaves</taxon>
        <taxon>Passeriformes</taxon>
        <taxon>Sylvioidea</taxon>
        <taxon>Zosteropidae</taxon>
        <taxon>Zosterops</taxon>
    </lineage>
</organism>
<comment type="function">
    <text evidence="1">Troponin T is the tropomyosin-binding subunit of troponin, the thin filament regulatory complex which confers calcium-sensitivity to striated muscle actomyosin ATPase activity.</text>
</comment>
<evidence type="ECO:0000256" key="12">
    <source>
        <dbReference type="ARBA" id="ARBA00023179"/>
    </source>
</evidence>
<keyword evidence="10" id="KW-0156">Chromatin regulator</keyword>
<dbReference type="InterPro" id="IPR041938">
    <property type="entry name" value="Hist-Lys_N-MTase_N"/>
</dbReference>
<comment type="caution">
    <text evidence="15">The sequence shown here is derived from an EMBL/GenBank/DDBJ whole genome shotgun (WGS) entry which is preliminary data.</text>
</comment>
<keyword evidence="6" id="KW-0597">Phosphoprotein</keyword>
<evidence type="ECO:0000256" key="11">
    <source>
        <dbReference type="ARBA" id="ARBA00022990"/>
    </source>
</evidence>
<evidence type="ECO:0000256" key="7">
    <source>
        <dbReference type="ARBA" id="ARBA00022603"/>
    </source>
</evidence>
<evidence type="ECO:0000313" key="16">
    <source>
        <dbReference type="Proteomes" id="UP000796761"/>
    </source>
</evidence>
<dbReference type="FunFam" id="1.10.10.1700:FF:000001">
    <property type="entry name" value="Histone-lysine N-methyltransferase"/>
    <property type="match status" value="1"/>
</dbReference>
<evidence type="ECO:0000313" key="15">
    <source>
        <dbReference type="EMBL" id="TRZ08153.1"/>
    </source>
</evidence>
<dbReference type="GO" id="GO:0005694">
    <property type="term" value="C:chromosome"/>
    <property type="evidence" value="ECO:0007669"/>
    <property type="project" value="UniProtKB-SubCell"/>
</dbReference>
<evidence type="ECO:0000256" key="4">
    <source>
        <dbReference type="ARBA" id="ARBA00008330"/>
    </source>
</evidence>
<evidence type="ECO:0000256" key="6">
    <source>
        <dbReference type="ARBA" id="ARBA00022553"/>
    </source>
</evidence>
<reference evidence="15" key="1">
    <citation type="submission" date="2019-04" db="EMBL/GenBank/DDBJ databases">
        <title>Genome assembly of Zosterops borbonicus 15179.</title>
        <authorList>
            <person name="Leroy T."/>
            <person name="Anselmetti Y."/>
            <person name="Tilak M.-K."/>
            <person name="Nabholz B."/>
        </authorList>
    </citation>
    <scope>NUCLEOTIDE SEQUENCE</scope>
    <source>
        <strain evidence="15">HGM_15179</strain>
        <tissue evidence="15">Muscle</tissue>
    </source>
</reference>
<dbReference type="SUPFAM" id="SSF82199">
    <property type="entry name" value="SET domain"/>
    <property type="match status" value="1"/>
</dbReference>
<comment type="similarity">
    <text evidence="4">Belongs to the troponin T family.</text>
</comment>
<evidence type="ECO:0000256" key="8">
    <source>
        <dbReference type="ARBA" id="ARBA00022679"/>
    </source>
</evidence>
<keyword evidence="16" id="KW-1185">Reference proteome</keyword>
<dbReference type="Proteomes" id="UP000796761">
    <property type="component" value="Unassembled WGS sequence"/>
</dbReference>
<dbReference type="Gene3D" id="1.10.10.1700">
    <property type="entry name" value="Histone-lysine N-methyltransferase"/>
    <property type="match status" value="1"/>
</dbReference>
<dbReference type="Pfam" id="PF00992">
    <property type="entry name" value="Troponin"/>
    <property type="match status" value="1"/>
</dbReference>
<evidence type="ECO:0000256" key="1">
    <source>
        <dbReference type="ARBA" id="ARBA00003363"/>
    </source>
</evidence>
<dbReference type="PANTHER" id="PTHR12977">
    <property type="entry name" value="SUPPRESSOR OF VARIEGATION 4-20-RELATED"/>
    <property type="match status" value="1"/>
</dbReference>
<evidence type="ECO:0000256" key="5">
    <source>
        <dbReference type="ARBA" id="ARBA00022454"/>
    </source>
</evidence>
<keyword evidence="8" id="KW-0808">Transferase</keyword>
<dbReference type="Gene3D" id="1.20.5.350">
    <property type="match status" value="1"/>
</dbReference>
<name>A0A8K1FVK2_9PASS</name>
<evidence type="ECO:0000256" key="10">
    <source>
        <dbReference type="ARBA" id="ARBA00022853"/>
    </source>
</evidence>
<protein>
    <submittedName>
        <fullName evidence="15">Uncharacterized protein</fullName>
    </submittedName>
</protein>
<keyword evidence="9" id="KW-0949">S-adenosyl-L-methionine</keyword>
<proteinExistence type="inferred from homology"/>
<dbReference type="AlphaFoldDB" id="A0A8K1FVK2"/>
<keyword evidence="12" id="KW-0514">Muscle protein</keyword>
<dbReference type="InterPro" id="IPR046341">
    <property type="entry name" value="SET_dom_sf"/>
</dbReference>
<dbReference type="EMBL" id="SWJQ01001468">
    <property type="protein sequence ID" value="TRZ08153.1"/>
    <property type="molecule type" value="Genomic_DNA"/>
</dbReference>
<dbReference type="GO" id="GO:0005861">
    <property type="term" value="C:troponin complex"/>
    <property type="evidence" value="ECO:0007669"/>
    <property type="project" value="InterPro"/>
</dbReference>
<evidence type="ECO:0000256" key="2">
    <source>
        <dbReference type="ARBA" id="ARBA00004123"/>
    </source>
</evidence>
<dbReference type="FunFam" id="1.20.5.350:FF:000001">
    <property type="entry name" value="Troponin T, fast skeletal muscle"/>
    <property type="match status" value="1"/>
</dbReference>
<dbReference type="GO" id="GO:0005634">
    <property type="term" value="C:nucleus"/>
    <property type="evidence" value="ECO:0007669"/>
    <property type="project" value="UniProtKB-SubCell"/>
</dbReference>
<accession>A0A8K1FVK2</accession>
<comment type="subcellular location">
    <subcellularLocation>
        <location evidence="3">Chromosome</location>
    </subcellularLocation>
    <subcellularLocation>
        <location evidence="2">Nucleus</location>
    </subcellularLocation>
</comment>
<evidence type="ECO:0000256" key="13">
    <source>
        <dbReference type="ARBA" id="ARBA00023242"/>
    </source>
</evidence>